<evidence type="ECO:0000256" key="11">
    <source>
        <dbReference type="SAM" id="MobiDB-lite"/>
    </source>
</evidence>
<feature type="compositionally biased region" description="Polar residues" evidence="11">
    <location>
        <begin position="137"/>
        <end position="151"/>
    </location>
</feature>
<proteinExistence type="inferred from homology"/>
<evidence type="ECO:0000256" key="5">
    <source>
        <dbReference type="ARBA" id="ARBA00022792"/>
    </source>
</evidence>
<keyword evidence="4 10" id="KW-0812">Transmembrane</keyword>
<name>A0A8H7SBK0_9FUNG</name>
<evidence type="ECO:0000256" key="3">
    <source>
        <dbReference type="ARBA" id="ARBA00018116"/>
    </source>
</evidence>
<dbReference type="GO" id="GO:0042407">
    <property type="term" value="P:cristae formation"/>
    <property type="evidence" value="ECO:0007669"/>
    <property type="project" value="TreeGrafter"/>
</dbReference>
<evidence type="ECO:0000256" key="6">
    <source>
        <dbReference type="ARBA" id="ARBA00022989"/>
    </source>
</evidence>
<dbReference type="Proteomes" id="UP000646827">
    <property type="component" value="Unassembled WGS sequence"/>
</dbReference>
<dbReference type="GO" id="GO:0061617">
    <property type="term" value="C:MICOS complex"/>
    <property type="evidence" value="ECO:0007669"/>
    <property type="project" value="TreeGrafter"/>
</dbReference>
<organism evidence="12 13">
    <name type="scientific">Circinella minor</name>
    <dbReference type="NCBI Taxonomy" id="1195481"/>
    <lineage>
        <taxon>Eukaryota</taxon>
        <taxon>Fungi</taxon>
        <taxon>Fungi incertae sedis</taxon>
        <taxon>Mucoromycota</taxon>
        <taxon>Mucoromycotina</taxon>
        <taxon>Mucoromycetes</taxon>
        <taxon>Mucorales</taxon>
        <taxon>Lichtheimiaceae</taxon>
        <taxon>Circinella</taxon>
    </lineage>
</organism>
<dbReference type="PANTHER" id="PTHR15415">
    <property type="entry name" value="MITOFILIN"/>
    <property type="match status" value="1"/>
</dbReference>
<evidence type="ECO:0000256" key="4">
    <source>
        <dbReference type="ARBA" id="ARBA00022692"/>
    </source>
</evidence>
<comment type="caution">
    <text evidence="12">The sequence shown here is derived from an EMBL/GenBank/DDBJ whole genome shotgun (WGS) entry which is preliminary data.</text>
</comment>
<evidence type="ECO:0000313" key="12">
    <source>
        <dbReference type="EMBL" id="KAG2225211.1"/>
    </source>
</evidence>
<dbReference type="Pfam" id="PF09731">
    <property type="entry name" value="Mitofilin"/>
    <property type="match status" value="2"/>
</dbReference>
<protein>
    <recommendedName>
        <fullName evidence="3 10">MICOS complex subunit MIC60</fullName>
    </recommendedName>
    <alternativeName>
        <fullName evidence="10">Mitofilin</fullName>
    </alternativeName>
</protein>
<comment type="subunit">
    <text evidence="10">Component of the mitochondrial contact site and cristae organizing system (MICOS) complex.</text>
</comment>
<dbReference type="PANTHER" id="PTHR15415:SF7">
    <property type="entry name" value="MICOS COMPLEX SUBUNIT MIC60"/>
    <property type="match status" value="1"/>
</dbReference>
<feature type="region of interest" description="Disordered" evidence="11">
    <location>
        <begin position="137"/>
        <end position="165"/>
    </location>
</feature>
<keyword evidence="7 10" id="KW-0496">Mitochondrion</keyword>
<evidence type="ECO:0000256" key="8">
    <source>
        <dbReference type="ARBA" id="ARBA00023136"/>
    </source>
</evidence>
<comment type="function">
    <text evidence="9">Component of the MICOS complex, a large protein complex of the mitochondrial inner membrane that plays crucial roles in the maintenance of crista junctions, inner membrane architecture, and formation of contact sites to the outer membrane. Plays a role in keeping cristae membranes connected to the inner boundary membrane. Also promotes protein import via the mitochondrial intermembrane space assembly (MIA) pathway.</text>
</comment>
<dbReference type="EMBL" id="JAEPRB010000031">
    <property type="protein sequence ID" value="KAG2225211.1"/>
    <property type="molecule type" value="Genomic_DNA"/>
</dbReference>
<evidence type="ECO:0000256" key="9">
    <source>
        <dbReference type="ARBA" id="ARBA00025571"/>
    </source>
</evidence>
<accession>A0A8H7SBK0</accession>
<keyword evidence="6" id="KW-1133">Transmembrane helix</keyword>
<dbReference type="OrthoDB" id="10261039at2759"/>
<dbReference type="InterPro" id="IPR019133">
    <property type="entry name" value="MIC60"/>
</dbReference>
<evidence type="ECO:0000313" key="13">
    <source>
        <dbReference type="Proteomes" id="UP000646827"/>
    </source>
</evidence>
<gene>
    <name evidence="12" type="ORF">INT45_009540</name>
</gene>
<feature type="region of interest" description="Disordered" evidence="11">
    <location>
        <begin position="1"/>
        <end position="26"/>
    </location>
</feature>
<keyword evidence="5 10" id="KW-0999">Mitochondrion inner membrane</keyword>
<reference evidence="12 13" key="1">
    <citation type="submission" date="2020-12" db="EMBL/GenBank/DDBJ databases">
        <title>Metabolic potential, ecology and presence of endohyphal bacteria is reflected in genomic diversity of Mucoromycotina.</title>
        <authorList>
            <person name="Muszewska A."/>
            <person name="Okrasinska A."/>
            <person name="Steczkiewicz K."/>
            <person name="Drgas O."/>
            <person name="Orlowska M."/>
            <person name="Perlinska-Lenart U."/>
            <person name="Aleksandrzak-Piekarczyk T."/>
            <person name="Szatraj K."/>
            <person name="Zielenkiewicz U."/>
            <person name="Pilsyk S."/>
            <person name="Malc E."/>
            <person name="Mieczkowski P."/>
            <person name="Kruszewska J.S."/>
            <person name="Biernat P."/>
            <person name="Pawlowska J."/>
        </authorList>
    </citation>
    <scope>NUCLEOTIDE SEQUENCE [LARGE SCALE GENOMIC DNA]</scope>
    <source>
        <strain evidence="12 13">CBS 142.35</strain>
    </source>
</reference>
<comment type="similarity">
    <text evidence="2 10">Belongs to the MICOS complex subunit Mic60 family.</text>
</comment>
<keyword evidence="8" id="KW-0472">Membrane</keyword>
<evidence type="ECO:0000256" key="7">
    <source>
        <dbReference type="ARBA" id="ARBA00023128"/>
    </source>
</evidence>
<keyword evidence="13" id="KW-1185">Reference proteome</keyword>
<sequence length="577" mass="63965">MLASALTRAGTRAVSRPAARASRHYATEVAKPKKGSLGKKIVWTTALVGTAYAGATYEALNNEAFHDTYTTYVPGGEQLLDAIDDAMHDKQVKENIEKAVAIKQKAQEYSVTLKNYAGKAKDTTMDLYELATDTVNQLTGNDQDDSQTTSAGGPAPTSRKTKRLGGRRGGIFANVIETDEAAVIPQFATIGESTIDELAKTVQDLVKMLNDAGLKGHAKRMADYGAYEIERLQTEYRNAQTEQNQVLKDTVALAQTAEDVEKHIQDHTSEIDTKVSAARQRSRDRVIEKENKLKSEFSVEALEMQKEMNAIATKELNGQRNAFMNELSAELKERATEIQRQFVREVRQQVETERGGRLSRVDEVSVRQRVFEKLSYANAESLDDARKAHQLTIAVDALGRAAYAGNQKAFLDELQALLTISAPGSPFADLTERRNDELVQVIASNISETVARHGVDSMAQLVTRFVNVSTEVRRASLIPEEGSSMVSHVISIIMSKLMFKKEGLVPGDDLEARLARAEYYLHKENDLESAAREVNQLKGWPKHLAADWLDAARRHLEIKQALEVMRTQAMLGSMQQL</sequence>
<comment type="subcellular location">
    <subcellularLocation>
        <location evidence="1 10">Mitochondrion inner membrane</location>
        <topology evidence="1 10">Single-pass membrane protein</topology>
    </subcellularLocation>
</comment>
<evidence type="ECO:0000256" key="10">
    <source>
        <dbReference type="RuleBase" id="RU363000"/>
    </source>
</evidence>
<evidence type="ECO:0000256" key="2">
    <source>
        <dbReference type="ARBA" id="ARBA00010877"/>
    </source>
</evidence>
<evidence type="ECO:0000256" key="1">
    <source>
        <dbReference type="ARBA" id="ARBA00004434"/>
    </source>
</evidence>
<dbReference type="AlphaFoldDB" id="A0A8H7SBK0"/>